<feature type="transmembrane region" description="Helical" evidence="1">
    <location>
        <begin position="513"/>
        <end position="530"/>
    </location>
</feature>
<protein>
    <recommendedName>
        <fullName evidence="4">O-Antigen ligase</fullName>
    </recommendedName>
</protein>
<feature type="transmembrane region" description="Helical" evidence="1">
    <location>
        <begin position="377"/>
        <end position="400"/>
    </location>
</feature>
<dbReference type="Proteomes" id="UP000245488">
    <property type="component" value="Chromosome"/>
</dbReference>
<accession>A0A317FX70</accession>
<feature type="transmembrane region" description="Helical" evidence="1">
    <location>
        <begin position="221"/>
        <end position="239"/>
    </location>
</feature>
<feature type="transmembrane region" description="Helical" evidence="1">
    <location>
        <begin position="472"/>
        <end position="493"/>
    </location>
</feature>
<feature type="transmembrane region" description="Helical" evidence="1">
    <location>
        <begin position="850"/>
        <end position="867"/>
    </location>
</feature>
<evidence type="ECO:0008006" key="4">
    <source>
        <dbReference type="Google" id="ProtNLM"/>
    </source>
</evidence>
<reference evidence="2 3" key="1">
    <citation type="submission" date="2017-09" db="EMBL/GenBank/DDBJ databases">
        <title>High-quality draft genome sequence of Butyrivibrio fibrisolvens INBov1, isolated from cow rumen.</title>
        <authorList>
            <person name="Rodriguez Hernaez J."/>
            <person name="Rivarola M."/>
            <person name="Paniego N."/>
            <person name="Cravero S."/>
            <person name="Ceron Cucchi M."/>
            <person name="Martinez M.C."/>
        </authorList>
    </citation>
    <scope>NUCLEOTIDE SEQUENCE [LARGE SCALE GENOMIC DNA]</scope>
    <source>
        <strain evidence="2 3">INBov1</strain>
    </source>
</reference>
<feature type="transmembrane region" description="Helical" evidence="1">
    <location>
        <begin position="443"/>
        <end position="460"/>
    </location>
</feature>
<evidence type="ECO:0000256" key="1">
    <source>
        <dbReference type="SAM" id="Phobius"/>
    </source>
</evidence>
<dbReference type="RefSeq" id="WP_110072159.1">
    <property type="nucleotide sequence ID" value="NZ_CM009896.1"/>
</dbReference>
<evidence type="ECO:0000313" key="2">
    <source>
        <dbReference type="EMBL" id="PWT26294.1"/>
    </source>
</evidence>
<proteinExistence type="predicted"/>
<feature type="transmembrane region" description="Helical" evidence="1">
    <location>
        <begin position="12"/>
        <end position="32"/>
    </location>
</feature>
<feature type="transmembrane region" description="Helical" evidence="1">
    <location>
        <begin position="567"/>
        <end position="585"/>
    </location>
</feature>
<organism evidence="2 3">
    <name type="scientific">Butyrivibrio fibrisolvens</name>
    <dbReference type="NCBI Taxonomy" id="831"/>
    <lineage>
        <taxon>Bacteria</taxon>
        <taxon>Bacillati</taxon>
        <taxon>Bacillota</taxon>
        <taxon>Clostridia</taxon>
        <taxon>Lachnospirales</taxon>
        <taxon>Lachnospiraceae</taxon>
        <taxon>Butyrivibrio</taxon>
    </lineage>
</organism>
<gene>
    <name evidence="2" type="ORF">CPT75_03735</name>
</gene>
<feature type="transmembrane region" description="Helical" evidence="1">
    <location>
        <begin position="183"/>
        <end position="201"/>
    </location>
</feature>
<dbReference type="EMBL" id="NXNG01000001">
    <property type="protein sequence ID" value="PWT26294.1"/>
    <property type="molecule type" value="Genomic_DNA"/>
</dbReference>
<feature type="transmembrane region" description="Helical" evidence="1">
    <location>
        <begin position="345"/>
        <end position="365"/>
    </location>
</feature>
<sequence length="871" mass="98695">MNKKISKIKGIEAVILVISLLLIISIFPLRMWSTIKEESGGGEIVGSTENVDSTHDVIQDFIAQYDRLDSISVFVDELVGGRYMRVAFWDYEKWVVMYQDLIDLGEETLPGYVEIPMGIDLEVGKTYRVFITVQNASFTVGTENITENANAAIGTFYYNDSSIDGYHLAAKYNYELPISKGKSFIYMGIVAAVCIVLLVVVECIGRSKNFGNTTVHKLVQYTLNPVACVSYVALAFMVFPMKLFDDRISDILFYEAGLLISFLVMIYGINHKNRDDKEEIFTSFGTAYDNFRHYGQMILIAMAIWYGCDYMNGLANIFHTISERQMAVCLLGIVILTFSKRELLNVYNAVVVVIGAVAGFIYYNGHKLAETEKEYDLHNLILALLIVILLECLIILLNFVRLLWLKISNRSEWKNKKVTLSWYAVIVIAFFALIIIFRFERLWGVALAAIYTVLYFRYYVSSDSKKMIKVLSGGLSLNIVYTIGYCLYCRYFYGFIMGRYSMQFHTVTVTAEYLTIMLCASCALLIGKMIKAQDEEGFWDKLAVIWKEAVLFGFVSAYMFFSASRTGFLAISITALTMIVITSITQKQKVRSFIRLVVICIMAAVIMFAPAFTLQRMIPVMIGHPYFIEIEDAVPDVRGSKDWDDYSYMSIERFISVFSEKMFGTDGIDYDYSEDKMNYDEDGNLLYDADGNLIVNSQSDGDDQFSEAGDVQYIEDVSEDTAINTEEITETEVAASDNPEEDTSSIEEYSNGRFDIWKAYVSSLNMTGHETMSAVAENGENLIHAHNSYLQVAFDHGIPTGIVFLLMIICGIVLSILRYLKNRNEILSLLPFAIISGFAIAALTEWNFQLCNPMTIALMLTLPFVMFRDKK</sequence>
<evidence type="ECO:0000313" key="3">
    <source>
        <dbReference type="Proteomes" id="UP000245488"/>
    </source>
</evidence>
<feature type="transmembrane region" description="Helical" evidence="1">
    <location>
        <begin position="313"/>
        <end position="338"/>
    </location>
</feature>
<feature type="transmembrane region" description="Helical" evidence="1">
    <location>
        <begin position="291"/>
        <end position="307"/>
    </location>
</feature>
<feature type="transmembrane region" description="Helical" evidence="1">
    <location>
        <begin position="542"/>
        <end position="561"/>
    </location>
</feature>
<keyword evidence="1" id="KW-0812">Transmembrane</keyword>
<feature type="transmembrane region" description="Helical" evidence="1">
    <location>
        <begin position="826"/>
        <end position="844"/>
    </location>
</feature>
<keyword evidence="1" id="KW-1133">Transmembrane helix</keyword>
<comment type="caution">
    <text evidence="2">The sequence shown here is derived from an EMBL/GenBank/DDBJ whole genome shotgun (WGS) entry which is preliminary data.</text>
</comment>
<feature type="transmembrane region" description="Helical" evidence="1">
    <location>
        <begin position="592"/>
        <end position="612"/>
    </location>
</feature>
<keyword evidence="1" id="KW-0472">Membrane</keyword>
<feature type="transmembrane region" description="Helical" evidence="1">
    <location>
        <begin position="798"/>
        <end position="819"/>
    </location>
</feature>
<feature type="transmembrane region" description="Helical" evidence="1">
    <location>
        <begin position="251"/>
        <end position="270"/>
    </location>
</feature>
<dbReference type="AlphaFoldDB" id="A0A317FX70"/>
<name>A0A317FX70_BUTFI</name>
<keyword evidence="3" id="KW-1185">Reference proteome</keyword>
<feature type="transmembrane region" description="Helical" evidence="1">
    <location>
        <begin position="420"/>
        <end position="437"/>
    </location>
</feature>